<feature type="compositionally biased region" description="Pro residues" evidence="1">
    <location>
        <begin position="17"/>
        <end position="32"/>
    </location>
</feature>
<organism evidence="3 4">
    <name type="scientific">Biomphalaria pfeifferi</name>
    <name type="common">Bloodfluke planorb</name>
    <name type="synonym">Freshwater snail</name>
    <dbReference type="NCBI Taxonomy" id="112525"/>
    <lineage>
        <taxon>Eukaryota</taxon>
        <taxon>Metazoa</taxon>
        <taxon>Spiralia</taxon>
        <taxon>Lophotrochozoa</taxon>
        <taxon>Mollusca</taxon>
        <taxon>Gastropoda</taxon>
        <taxon>Heterobranchia</taxon>
        <taxon>Euthyneura</taxon>
        <taxon>Panpulmonata</taxon>
        <taxon>Hygrophila</taxon>
        <taxon>Lymnaeoidea</taxon>
        <taxon>Planorbidae</taxon>
        <taxon>Biomphalaria</taxon>
    </lineage>
</organism>
<gene>
    <name evidence="3" type="ORF">Bpfe_006130</name>
</gene>
<proteinExistence type="predicted"/>
<keyword evidence="4" id="KW-1185">Reference proteome</keyword>
<evidence type="ECO:0000313" key="4">
    <source>
        <dbReference type="Proteomes" id="UP001233172"/>
    </source>
</evidence>
<feature type="region of interest" description="Disordered" evidence="1">
    <location>
        <begin position="16"/>
        <end position="98"/>
    </location>
</feature>
<dbReference type="AlphaFoldDB" id="A0AAD8C121"/>
<keyword evidence="2" id="KW-0732">Signal</keyword>
<evidence type="ECO:0000313" key="3">
    <source>
        <dbReference type="EMBL" id="KAK0064471.1"/>
    </source>
</evidence>
<feature type="chain" id="PRO_5041978156" evidence="2">
    <location>
        <begin position="17"/>
        <end position="124"/>
    </location>
</feature>
<protein>
    <submittedName>
        <fullName evidence="3">Leucine-rich repeat extensin-like protein 2</fullName>
    </submittedName>
</protein>
<evidence type="ECO:0000256" key="1">
    <source>
        <dbReference type="SAM" id="MobiDB-lite"/>
    </source>
</evidence>
<dbReference type="EMBL" id="JASAOG010000017">
    <property type="protein sequence ID" value="KAK0064471.1"/>
    <property type="molecule type" value="Genomic_DNA"/>
</dbReference>
<accession>A0AAD8C121</accession>
<reference evidence="3" key="1">
    <citation type="journal article" date="2023" name="PLoS Negl. Trop. Dis.">
        <title>A genome sequence for Biomphalaria pfeifferi, the major vector snail for the human-infecting parasite Schistosoma mansoni.</title>
        <authorList>
            <person name="Bu L."/>
            <person name="Lu L."/>
            <person name="Laidemitt M.R."/>
            <person name="Zhang S.M."/>
            <person name="Mutuku M."/>
            <person name="Mkoji G."/>
            <person name="Steinauer M."/>
            <person name="Loker E.S."/>
        </authorList>
    </citation>
    <scope>NUCLEOTIDE SEQUENCE</scope>
    <source>
        <strain evidence="3">KasaAsao</strain>
    </source>
</reference>
<comment type="caution">
    <text evidence="3">The sequence shown here is derived from an EMBL/GenBank/DDBJ whole genome shotgun (WGS) entry which is preliminary data.</text>
</comment>
<reference evidence="3" key="2">
    <citation type="submission" date="2023-04" db="EMBL/GenBank/DDBJ databases">
        <authorList>
            <person name="Bu L."/>
            <person name="Lu L."/>
            <person name="Laidemitt M.R."/>
            <person name="Zhang S.M."/>
            <person name="Mutuku M."/>
            <person name="Mkoji G."/>
            <person name="Steinauer M."/>
            <person name="Loker E.S."/>
        </authorList>
    </citation>
    <scope>NUCLEOTIDE SEQUENCE</scope>
    <source>
        <strain evidence="3">KasaAsao</strain>
        <tissue evidence="3">Whole Snail</tissue>
    </source>
</reference>
<evidence type="ECO:0000256" key="2">
    <source>
        <dbReference type="SAM" id="SignalP"/>
    </source>
</evidence>
<feature type="signal peptide" evidence="2">
    <location>
        <begin position="1"/>
        <end position="16"/>
    </location>
</feature>
<name>A0AAD8C121_BIOPF</name>
<dbReference type="Proteomes" id="UP001233172">
    <property type="component" value="Unassembled WGS sequence"/>
</dbReference>
<sequence>MKLIIVVLAFVALSFARPPPTPPLGDGLPPPPPRDELRPPSPLDDEFSPLPEGDFRPPPPDDDQPPQEDEFRPVRQVVLTTPRAPLTTRKLSSPAPTTKALLTTPRQVLATTTAYPYWLYDCTA</sequence>